<dbReference type="GO" id="GO:0051539">
    <property type="term" value="F:4 iron, 4 sulfur cluster binding"/>
    <property type="evidence" value="ECO:0007669"/>
    <property type="project" value="UniProtKB-KW"/>
</dbReference>
<evidence type="ECO:0000259" key="6">
    <source>
        <dbReference type="PROSITE" id="PS51669"/>
    </source>
</evidence>
<dbReference type="InterPro" id="IPR050123">
    <property type="entry name" value="Prok_molybdopt-oxidoreductase"/>
</dbReference>
<evidence type="ECO:0000256" key="5">
    <source>
        <dbReference type="ARBA" id="ARBA00023014"/>
    </source>
</evidence>
<dbReference type="GO" id="GO:0046872">
    <property type="term" value="F:metal ion binding"/>
    <property type="evidence" value="ECO:0007669"/>
    <property type="project" value="UniProtKB-KW"/>
</dbReference>
<evidence type="ECO:0000256" key="4">
    <source>
        <dbReference type="ARBA" id="ARBA00023004"/>
    </source>
</evidence>
<dbReference type="GO" id="GO:0008863">
    <property type="term" value="F:formate dehydrogenase (NAD+) activity"/>
    <property type="evidence" value="ECO:0007669"/>
    <property type="project" value="InterPro"/>
</dbReference>
<dbReference type="InterPro" id="IPR006478">
    <property type="entry name" value="Formate_DH_asu"/>
</dbReference>
<dbReference type="PATRIC" id="fig|79604.3.peg.65"/>
<dbReference type="Gene3D" id="2.40.40.20">
    <property type="match status" value="1"/>
</dbReference>
<sequence>MEKHMAVCPYCGAGCKLNLIVENGVVVDAEGIDGVTNEGELCLKGMCGYDFINDTKILTPRILHPMIRRTKGGPLERVSWDEALDFTAKKLMAIKEEYGPDAIMTTGSSRGPGNEANYVMQKFTRACIGTNNIDNCARTCHGPSVIGLMDTLGSGAMSVSIPNMEKADCIFLFGYNPSASHPIVARRIVKAKARGAKLIVADPRVTESARIADIYMPIKNGCNLAFMNAFANVIVNDGLMDKEFVDAHTNGFDEWWKVISKYTPEYVQDITGVDPATFRRAVHMYAESPNSIIGWGMGVTQQNQGVKTVHTIAAIACITNQIGRDAAGVAPVRGQNNVQGSCDMGMWPSLFPGYQKVADPKARAKFEQAWNLPEGFLSGREGFKLTDVPHGAKSGEIRAFYNFGEDPVQTEPDSTDMIESLSKLDLFISQDIFMTQTTALADVVLPGTSWGEHDGVFSASDRTFQRFTAAVPPKGECRHDWEIFADLSTRMGYPMHYNNTKEIWDEMRELCPNFYGATYEKMEGTGHAQWPIPTLDCPGTPTLYKGGQFTTADHKAILMAHDYIKPTETPDEVYPLVLCTVREVGHYSCRSMTGNCRTLTALADEPGEIHMNPADAAARGINDQDIVQVKSRRGSVYTRAIIDDRINKGAVYMTYQWWIGKCNVLTMHQVDPLSGTPEDKHSACQVIALPDQVAAERKVTALYNEMKDFLAGEAAAQDEEVKEAQTILA</sequence>
<dbReference type="InterPro" id="IPR006963">
    <property type="entry name" value="Mopterin_OxRdtase_4Fe-4S_dom"/>
</dbReference>
<dbReference type="Pfam" id="PF00384">
    <property type="entry name" value="Molybdopterin"/>
    <property type="match status" value="1"/>
</dbReference>
<dbReference type="PANTHER" id="PTHR43105:SF14">
    <property type="entry name" value="FORMATE DEHYDROGENASE H"/>
    <property type="match status" value="1"/>
</dbReference>
<dbReference type="PROSITE" id="PS51669">
    <property type="entry name" value="4FE4S_MOW_BIS_MGD"/>
    <property type="match status" value="1"/>
</dbReference>
<dbReference type="GO" id="GO:0022904">
    <property type="term" value="P:respiratory electron transport chain"/>
    <property type="evidence" value="ECO:0007669"/>
    <property type="project" value="TreeGrafter"/>
</dbReference>
<dbReference type="KEGG" id="ddt:AAY81_00310"/>
<dbReference type="GO" id="GO:0043546">
    <property type="term" value="F:molybdopterin cofactor binding"/>
    <property type="evidence" value="ECO:0007669"/>
    <property type="project" value="InterPro"/>
</dbReference>
<name>A0A172RVY1_9ACTN</name>
<dbReference type="Gene3D" id="3.40.50.740">
    <property type="match status" value="1"/>
</dbReference>
<dbReference type="Pfam" id="PF01568">
    <property type="entry name" value="Molydop_binding"/>
    <property type="match status" value="1"/>
</dbReference>
<keyword evidence="2" id="KW-0479">Metal-binding</keyword>
<dbReference type="SMART" id="SM00926">
    <property type="entry name" value="Molybdop_Fe4S4"/>
    <property type="match status" value="1"/>
</dbReference>
<dbReference type="EMBL" id="FOEC01000001">
    <property type="protein sequence ID" value="SEO43899.1"/>
    <property type="molecule type" value="Genomic_DNA"/>
</dbReference>
<dbReference type="PROSITE" id="PS00490">
    <property type="entry name" value="MOLYBDOPTERIN_PROK_2"/>
    <property type="match status" value="1"/>
</dbReference>
<evidence type="ECO:0000256" key="3">
    <source>
        <dbReference type="ARBA" id="ARBA00023002"/>
    </source>
</evidence>
<keyword evidence="8" id="KW-1185">Reference proteome</keyword>
<gene>
    <name evidence="7" type="ORF">SAMN02910314_00258</name>
</gene>
<dbReference type="PIRSF" id="PIRSF000144">
    <property type="entry name" value="CbbBc"/>
    <property type="match status" value="1"/>
</dbReference>
<dbReference type="SUPFAM" id="SSF53706">
    <property type="entry name" value="Formate dehydrogenase/DMSO reductase, domains 1-3"/>
    <property type="match status" value="1"/>
</dbReference>
<keyword evidence="3" id="KW-0560">Oxidoreductase</keyword>
<dbReference type="InterPro" id="IPR009010">
    <property type="entry name" value="Asp_de-COase-like_dom_sf"/>
</dbReference>
<dbReference type="InterPro" id="IPR041924">
    <property type="entry name" value="Formate_Dh-H_N"/>
</dbReference>
<evidence type="ECO:0000313" key="7">
    <source>
        <dbReference type="EMBL" id="SEO43899.1"/>
    </source>
</evidence>
<keyword evidence="5" id="KW-0411">Iron-sulfur</keyword>
<dbReference type="InterPro" id="IPR006656">
    <property type="entry name" value="Mopterin_OxRdtase"/>
</dbReference>
<reference evidence="8" key="1">
    <citation type="submission" date="2016-10" db="EMBL/GenBank/DDBJ databases">
        <authorList>
            <person name="Varghese N."/>
        </authorList>
    </citation>
    <scope>NUCLEOTIDE SEQUENCE [LARGE SCALE GENOMIC DNA]</scope>
    <source>
        <strain evidence="8">DSM 21843</strain>
    </source>
</reference>
<evidence type="ECO:0000313" key="8">
    <source>
        <dbReference type="Proteomes" id="UP000182975"/>
    </source>
</evidence>
<dbReference type="RefSeq" id="WP_066659955.1">
    <property type="nucleotide sequence ID" value="NZ_CP011402.1"/>
</dbReference>
<keyword evidence="4" id="KW-0408">Iron</keyword>
<dbReference type="Gene3D" id="3.40.228.10">
    <property type="entry name" value="Dimethylsulfoxide Reductase, domain 2"/>
    <property type="match status" value="1"/>
</dbReference>
<dbReference type="OrthoDB" id="7376058at2"/>
<dbReference type="CDD" id="cd02753">
    <property type="entry name" value="MopB_Formate-Dh-H"/>
    <property type="match status" value="1"/>
</dbReference>
<proteinExistence type="predicted"/>
<keyword evidence="1" id="KW-0004">4Fe-4S</keyword>
<dbReference type="PANTHER" id="PTHR43105">
    <property type="entry name" value="RESPIRATORY NITRATE REDUCTASE"/>
    <property type="match status" value="1"/>
</dbReference>
<dbReference type="InterPro" id="IPR006657">
    <property type="entry name" value="MoPterin_dinucl-bd_dom"/>
</dbReference>
<evidence type="ECO:0000256" key="2">
    <source>
        <dbReference type="ARBA" id="ARBA00022723"/>
    </source>
</evidence>
<dbReference type="NCBIfam" id="TIGR01591">
    <property type="entry name" value="Fdh-alpha"/>
    <property type="match status" value="1"/>
</dbReference>
<feature type="domain" description="4Fe-4S Mo/W bis-MGD-type" evidence="6">
    <location>
        <begin position="1"/>
        <end position="56"/>
    </location>
</feature>
<accession>A0A172RVY1</accession>
<dbReference type="Pfam" id="PF04879">
    <property type="entry name" value="Molybdop_Fe4S4"/>
    <property type="match status" value="1"/>
</dbReference>
<dbReference type="AlphaFoldDB" id="A0A172RVY1"/>
<dbReference type="Gene3D" id="2.20.25.90">
    <property type="entry name" value="ADC-like domains"/>
    <property type="match status" value="1"/>
</dbReference>
<protein>
    <submittedName>
        <fullName evidence="7">Formate dehydrogenase major subunit</fullName>
    </submittedName>
</protein>
<dbReference type="Proteomes" id="UP000182975">
    <property type="component" value="Unassembled WGS sequence"/>
</dbReference>
<organism evidence="7 8">
    <name type="scientific">Denitrobacterium detoxificans</name>
    <dbReference type="NCBI Taxonomy" id="79604"/>
    <lineage>
        <taxon>Bacteria</taxon>
        <taxon>Bacillati</taxon>
        <taxon>Actinomycetota</taxon>
        <taxon>Coriobacteriia</taxon>
        <taxon>Eggerthellales</taxon>
        <taxon>Eggerthellaceae</taxon>
        <taxon>Denitrobacterium</taxon>
    </lineage>
</organism>
<dbReference type="GO" id="GO:0015942">
    <property type="term" value="P:formate metabolic process"/>
    <property type="evidence" value="ECO:0007669"/>
    <property type="project" value="InterPro"/>
</dbReference>
<dbReference type="SUPFAM" id="SSF50692">
    <property type="entry name" value="ADC-like"/>
    <property type="match status" value="1"/>
</dbReference>
<dbReference type="STRING" id="79604.AAY81_00310"/>
<evidence type="ECO:0000256" key="1">
    <source>
        <dbReference type="ARBA" id="ARBA00022485"/>
    </source>
</evidence>
<dbReference type="InterPro" id="IPR006655">
    <property type="entry name" value="Mopterin_OxRdtase_prok_CS"/>
</dbReference>
<dbReference type="GO" id="GO:0016020">
    <property type="term" value="C:membrane"/>
    <property type="evidence" value="ECO:0007669"/>
    <property type="project" value="TreeGrafter"/>
</dbReference>
<dbReference type="GO" id="GO:0003954">
    <property type="term" value="F:NADH dehydrogenase activity"/>
    <property type="evidence" value="ECO:0007669"/>
    <property type="project" value="TreeGrafter"/>
</dbReference>